<dbReference type="PANTHER" id="PTHR43584:SF5">
    <property type="entry name" value="PROTEIN LICC"/>
    <property type="match status" value="1"/>
</dbReference>
<evidence type="ECO:0000256" key="1">
    <source>
        <dbReference type="ARBA" id="ARBA00022679"/>
    </source>
</evidence>
<dbReference type="RefSeq" id="WP_131613149.1">
    <property type="nucleotide sequence ID" value="NZ_PSZP01000003.1"/>
</dbReference>
<dbReference type="AlphaFoldDB" id="A0A4R0XMR2"/>
<dbReference type="InterPro" id="IPR025877">
    <property type="entry name" value="MobA-like_NTP_Trfase"/>
</dbReference>
<dbReference type="InterPro" id="IPR050065">
    <property type="entry name" value="GlmU-like"/>
</dbReference>
<dbReference type="SUPFAM" id="SSF53448">
    <property type="entry name" value="Nucleotide-diphospho-sugar transferases"/>
    <property type="match status" value="1"/>
</dbReference>
<evidence type="ECO:0000313" key="5">
    <source>
        <dbReference type="Proteomes" id="UP000291072"/>
    </source>
</evidence>
<dbReference type="Gene3D" id="3.90.550.10">
    <property type="entry name" value="Spore Coat Polysaccharide Biosynthesis Protein SpsA, Chain A"/>
    <property type="match status" value="1"/>
</dbReference>
<dbReference type="EMBL" id="PSZP01000003">
    <property type="protein sequence ID" value="TCG11828.1"/>
    <property type="molecule type" value="Genomic_DNA"/>
</dbReference>
<name>A0A4R0XMR2_9MOLU</name>
<gene>
    <name evidence="4" type="ORF">C4B25_00725</name>
</gene>
<sequence>MIKVDNAVILAAGRGSRLKHLTSETPKPLLAPRGIPFIEDIILKLKEKQINEIYVVVGYLGEKFNYLEEKFGVKIIRNTEWNNGNNVTSINAVKDCLSNTLVLNGDIILKGNPIQNEYESSLTYVESNSNIDEWIVELNKEGNVEGFIKEGLGKTGLYQREIIFITEPLVKVMKENLATFDMEEYQEYLMIDSAKQAKIPFKTFEVGERTIFDLDTVEEFEEYANSK</sequence>
<dbReference type="Pfam" id="PF12804">
    <property type="entry name" value="NTP_transf_3"/>
    <property type="match status" value="1"/>
</dbReference>
<dbReference type="InterPro" id="IPR029044">
    <property type="entry name" value="Nucleotide-diphossugar_trans"/>
</dbReference>
<keyword evidence="1" id="KW-0808">Transferase</keyword>
<dbReference type="PANTHER" id="PTHR43584">
    <property type="entry name" value="NUCLEOTIDYL TRANSFERASE"/>
    <property type="match status" value="1"/>
</dbReference>
<keyword evidence="5" id="KW-1185">Reference proteome</keyword>
<evidence type="ECO:0000259" key="3">
    <source>
        <dbReference type="Pfam" id="PF12804"/>
    </source>
</evidence>
<comment type="caution">
    <text evidence="4">The sequence shown here is derived from an EMBL/GenBank/DDBJ whole genome shotgun (WGS) entry which is preliminary data.</text>
</comment>
<dbReference type="OrthoDB" id="389074at2"/>
<organism evidence="4 5">
    <name type="scientific">Mycoplasma todarodis</name>
    <dbReference type="NCBI Taxonomy" id="1937191"/>
    <lineage>
        <taxon>Bacteria</taxon>
        <taxon>Bacillati</taxon>
        <taxon>Mycoplasmatota</taxon>
        <taxon>Mollicutes</taxon>
        <taxon>Mycoplasmataceae</taxon>
        <taxon>Mycoplasma</taxon>
    </lineage>
</organism>
<dbReference type="GO" id="GO:0016779">
    <property type="term" value="F:nucleotidyltransferase activity"/>
    <property type="evidence" value="ECO:0007669"/>
    <property type="project" value="UniProtKB-KW"/>
</dbReference>
<keyword evidence="2" id="KW-0548">Nucleotidyltransferase</keyword>
<accession>A0A4R0XMR2</accession>
<dbReference type="Proteomes" id="UP000291072">
    <property type="component" value="Unassembled WGS sequence"/>
</dbReference>
<evidence type="ECO:0000313" key="4">
    <source>
        <dbReference type="EMBL" id="TCG11828.1"/>
    </source>
</evidence>
<evidence type="ECO:0000256" key="2">
    <source>
        <dbReference type="ARBA" id="ARBA00022695"/>
    </source>
</evidence>
<proteinExistence type="predicted"/>
<feature type="domain" description="MobA-like NTP transferase" evidence="3">
    <location>
        <begin position="7"/>
        <end position="109"/>
    </location>
</feature>
<reference evidence="4 5" key="1">
    <citation type="submission" date="2018-02" db="EMBL/GenBank/DDBJ databases">
        <title>Mycoplasma marinum and Mycoplasma todarodis sp. nov., moderately halophilic and psychrotolerant mycoplasmas isolated from cephalopods.</title>
        <authorList>
            <person name="Viver T."/>
        </authorList>
    </citation>
    <scope>NUCLEOTIDE SEQUENCE [LARGE SCALE GENOMIC DNA]</scope>
    <source>
        <strain evidence="4 5">5H</strain>
    </source>
</reference>
<protein>
    <recommendedName>
        <fullName evidence="3">MobA-like NTP transferase domain-containing protein</fullName>
    </recommendedName>
</protein>